<accession>A0ABS8Y4D2</accession>
<keyword evidence="1 5" id="KW-1277">Toxin-antitoxin system</keyword>
<dbReference type="EMBL" id="JAJTWU010000016">
    <property type="protein sequence ID" value="MCE4558058.1"/>
    <property type="molecule type" value="Genomic_DNA"/>
</dbReference>
<dbReference type="InterPro" id="IPR022907">
    <property type="entry name" value="VapC_family"/>
</dbReference>
<sequence>MLRALLDVNVLLALQDQAHVHHETAMQWLSSHWEGGWASCPLTQNGCLRILSRPGHPNAQTPNAVRERLAEATAHEMHRFYADDFSLLDPGVLNWTHITGSRQLTDAYLLALAVRHGLRLVTFDRAIPLYAVPGARPDHLVTLAP</sequence>
<comment type="cofactor">
    <cofactor evidence="5">
        <name>Mg(2+)</name>
        <dbReference type="ChEBI" id="CHEBI:18420"/>
    </cofactor>
</comment>
<name>A0ABS8Y4D2_9BURK</name>
<keyword evidence="2 5" id="KW-0540">Nuclease</keyword>
<keyword evidence="3 5" id="KW-0479">Metal-binding</keyword>
<evidence type="ECO:0000256" key="5">
    <source>
        <dbReference type="HAMAP-Rule" id="MF_00265"/>
    </source>
</evidence>
<keyword evidence="4 5" id="KW-0378">Hydrolase</keyword>
<protein>
    <recommendedName>
        <fullName evidence="5">Ribonuclease VapC</fullName>
        <shortName evidence="5">RNase VapC</shortName>
        <ecNumber evidence="5">3.1.-.-</ecNumber>
    </recommendedName>
    <alternativeName>
        <fullName evidence="5">Toxin VapC</fullName>
    </alternativeName>
</protein>
<dbReference type="EC" id="3.1.-.-" evidence="5"/>
<evidence type="ECO:0000256" key="4">
    <source>
        <dbReference type="ARBA" id="ARBA00022801"/>
    </source>
</evidence>
<keyword evidence="8" id="KW-1185">Reference proteome</keyword>
<organism evidence="7 8">
    <name type="scientific">Pelomonas cellulosilytica</name>
    <dbReference type="NCBI Taxonomy" id="2906762"/>
    <lineage>
        <taxon>Bacteria</taxon>
        <taxon>Pseudomonadati</taxon>
        <taxon>Pseudomonadota</taxon>
        <taxon>Betaproteobacteria</taxon>
        <taxon>Burkholderiales</taxon>
        <taxon>Sphaerotilaceae</taxon>
        <taxon>Roseateles</taxon>
    </lineage>
</organism>
<evidence type="ECO:0000313" key="7">
    <source>
        <dbReference type="EMBL" id="MCE4558058.1"/>
    </source>
</evidence>
<keyword evidence="5" id="KW-0800">Toxin</keyword>
<dbReference type="InterPro" id="IPR029060">
    <property type="entry name" value="PIN-like_dom_sf"/>
</dbReference>
<evidence type="ECO:0000313" key="8">
    <source>
        <dbReference type="Proteomes" id="UP001200741"/>
    </source>
</evidence>
<evidence type="ECO:0000256" key="3">
    <source>
        <dbReference type="ARBA" id="ARBA00022723"/>
    </source>
</evidence>
<evidence type="ECO:0000256" key="1">
    <source>
        <dbReference type="ARBA" id="ARBA00022649"/>
    </source>
</evidence>
<proteinExistence type="inferred from homology"/>
<dbReference type="Pfam" id="PF01850">
    <property type="entry name" value="PIN"/>
    <property type="match status" value="1"/>
</dbReference>
<dbReference type="InterPro" id="IPR002716">
    <property type="entry name" value="PIN_dom"/>
</dbReference>
<dbReference type="Proteomes" id="UP001200741">
    <property type="component" value="Unassembled WGS sequence"/>
</dbReference>
<dbReference type="NCBIfam" id="TIGR00028">
    <property type="entry name" value="Mtu_PIN_fam"/>
    <property type="match status" value="1"/>
</dbReference>
<gene>
    <name evidence="5" type="primary">vapC</name>
    <name evidence="7" type="ORF">LXT13_27095</name>
</gene>
<comment type="function">
    <text evidence="5">Toxic component of a toxin-antitoxin (TA) system. An RNase.</text>
</comment>
<evidence type="ECO:0000259" key="6">
    <source>
        <dbReference type="Pfam" id="PF01850"/>
    </source>
</evidence>
<dbReference type="RefSeq" id="WP_233375462.1">
    <property type="nucleotide sequence ID" value="NZ_JAJTWU010000016.1"/>
</dbReference>
<dbReference type="InterPro" id="IPR006226">
    <property type="entry name" value="Mtu_PIN"/>
</dbReference>
<dbReference type="HAMAP" id="MF_00265">
    <property type="entry name" value="VapC_Nob1"/>
    <property type="match status" value="1"/>
</dbReference>
<keyword evidence="5" id="KW-0460">Magnesium</keyword>
<feature type="domain" description="PIN" evidence="6">
    <location>
        <begin position="5"/>
        <end position="128"/>
    </location>
</feature>
<reference evidence="7 8" key="1">
    <citation type="submission" date="2021-12" db="EMBL/GenBank/DDBJ databases">
        <title>Genome seq of P8.</title>
        <authorList>
            <person name="Seo T."/>
        </authorList>
    </citation>
    <scope>NUCLEOTIDE SEQUENCE [LARGE SCALE GENOMIC DNA]</scope>
    <source>
        <strain evidence="7 8">P8</strain>
    </source>
</reference>
<feature type="binding site" evidence="5">
    <location>
        <position position="7"/>
    </location>
    <ligand>
        <name>Mg(2+)</name>
        <dbReference type="ChEBI" id="CHEBI:18420"/>
    </ligand>
</feature>
<comment type="caution">
    <text evidence="7">The sequence shown here is derived from an EMBL/GenBank/DDBJ whole genome shotgun (WGS) entry which is preliminary data.</text>
</comment>
<feature type="binding site" evidence="5">
    <location>
        <position position="106"/>
    </location>
    <ligand>
        <name>Mg(2+)</name>
        <dbReference type="ChEBI" id="CHEBI:18420"/>
    </ligand>
</feature>
<dbReference type="SUPFAM" id="SSF88723">
    <property type="entry name" value="PIN domain-like"/>
    <property type="match status" value="1"/>
</dbReference>
<evidence type="ECO:0000256" key="2">
    <source>
        <dbReference type="ARBA" id="ARBA00022722"/>
    </source>
</evidence>
<comment type="similarity">
    <text evidence="5">Belongs to the PINc/VapC protein family.</text>
</comment>